<dbReference type="EMBL" id="FNDK01000019">
    <property type="protein sequence ID" value="SDI03288.1"/>
    <property type="molecule type" value="Genomic_DNA"/>
</dbReference>
<dbReference type="Proteomes" id="UP000199163">
    <property type="component" value="Unassembled WGS sequence"/>
</dbReference>
<evidence type="ECO:0000313" key="2">
    <source>
        <dbReference type="EMBL" id="SDI03288.1"/>
    </source>
</evidence>
<dbReference type="RefSeq" id="WP_175487512.1">
    <property type="nucleotide sequence ID" value="NZ_FNDK01000019.1"/>
</dbReference>
<feature type="transmembrane region" description="Helical" evidence="1">
    <location>
        <begin position="32"/>
        <end position="48"/>
    </location>
</feature>
<sequence length="58" mass="6159">MKASFIGAVLFVIVTAIGSVLGSTNPDPADVIAPIVSSILSIVLYFGFMKWEDKLTKS</sequence>
<proteinExistence type="predicted"/>
<accession>A0A1G8H9E0</accession>
<reference evidence="2 3" key="1">
    <citation type="submission" date="2016-10" db="EMBL/GenBank/DDBJ databases">
        <authorList>
            <person name="de Groot N.N."/>
        </authorList>
    </citation>
    <scope>NUCLEOTIDE SEQUENCE [LARGE SCALE GENOMIC DNA]</scope>
    <source>
        <strain evidence="2 3">DSM 21632</strain>
    </source>
</reference>
<keyword evidence="1" id="KW-0472">Membrane</keyword>
<name>A0A1G8H9E0_9BACI</name>
<evidence type="ECO:0000256" key="1">
    <source>
        <dbReference type="SAM" id="Phobius"/>
    </source>
</evidence>
<dbReference type="STRING" id="568899.SAMN05192534_11912"/>
<keyword evidence="1" id="KW-0812">Transmembrane</keyword>
<keyword evidence="3" id="KW-1185">Reference proteome</keyword>
<evidence type="ECO:0000313" key="3">
    <source>
        <dbReference type="Proteomes" id="UP000199163"/>
    </source>
</evidence>
<dbReference type="AlphaFoldDB" id="A0A1G8H9E0"/>
<organism evidence="2 3">
    <name type="scientific">Alteribacillus persepolensis</name>
    <dbReference type="NCBI Taxonomy" id="568899"/>
    <lineage>
        <taxon>Bacteria</taxon>
        <taxon>Bacillati</taxon>
        <taxon>Bacillota</taxon>
        <taxon>Bacilli</taxon>
        <taxon>Bacillales</taxon>
        <taxon>Bacillaceae</taxon>
        <taxon>Alteribacillus</taxon>
    </lineage>
</organism>
<protein>
    <submittedName>
        <fullName evidence="2">Uncharacterized protein</fullName>
    </submittedName>
</protein>
<keyword evidence="1" id="KW-1133">Transmembrane helix</keyword>
<gene>
    <name evidence="2" type="ORF">SAMN05192534_11912</name>
</gene>